<dbReference type="SUPFAM" id="SSF51905">
    <property type="entry name" value="FAD/NAD(P)-binding domain"/>
    <property type="match status" value="2"/>
</dbReference>
<protein>
    <submittedName>
        <fullName evidence="2">Putative flavoprotein involved in K+ transport</fullName>
    </submittedName>
</protein>
<organism evidence="2 3">
    <name type="scientific">Saccharothrix ecbatanensis</name>
    <dbReference type="NCBI Taxonomy" id="1105145"/>
    <lineage>
        <taxon>Bacteria</taxon>
        <taxon>Bacillati</taxon>
        <taxon>Actinomycetota</taxon>
        <taxon>Actinomycetes</taxon>
        <taxon>Pseudonocardiales</taxon>
        <taxon>Pseudonocardiaceae</taxon>
        <taxon>Saccharothrix</taxon>
    </lineage>
</organism>
<dbReference type="PANTHER" id="PTHR43539">
    <property type="entry name" value="FLAVIN-BINDING MONOOXYGENASE-LIKE PROTEIN (AFU_ORTHOLOGUE AFUA_4G09220)"/>
    <property type="match status" value="1"/>
</dbReference>
<keyword evidence="1" id="KW-0560">Oxidoreductase</keyword>
<dbReference type="InterPro" id="IPR050982">
    <property type="entry name" value="Auxin_biosynth/cation_transpt"/>
</dbReference>
<dbReference type="GO" id="GO:0050661">
    <property type="term" value="F:NADP binding"/>
    <property type="evidence" value="ECO:0007669"/>
    <property type="project" value="InterPro"/>
</dbReference>
<evidence type="ECO:0000313" key="3">
    <source>
        <dbReference type="Proteomes" id="UP000552097"/>
    </source>
</evidence>
<dbReference type="AlphaFoldDB" id="A0A7W9HNQ6"/>
<dbReference type="Gene3D" id="3.50.50.60">
    <property type="entry name" value="FAD/NAD(P)-binding domain"/>
    <property type="match status" value="1"/>
</dbReference>
<accession>A0A7W9HNQ6</accession>
<gene>
    <name evidence="2" type="ORF">F4560_005437</name>
</gene>
<dbReference type="GO" id="GO:0050660">
    <property type="term" value="F:flavin adenine dinucleotide binding"/>
    <property type="evidence" value="ECO:0007669"/>
    <property type="project" value="InterPro"/>
</dbReference>
<dbReference type="GO" id="GO:0004497">
    <property type="term" value="F:monooxygenase activity"/>
    <property type="evidence" value="ECO:0007669"/>
    <property type="project" value="TreeGrafter"/>
</dbReference>
<dbReference type="PANTHER" id="PTHR43539:SF78">
    <property type="entry name" value="FLAVIN-CONTAINING MONOOXYGENASE"/>
    <property type="match status" value="1"/>
</dbReference>
<evidence type="ECO:0000313" key="2">
    <source>
        <dbReference type="EMBL" id="MBB5805669.1"/>
    </source>
</evidence>
<dbReference type="EMBL" id="JACHMO010000001">
    <property type="protein sequence ID" value="MBB5805669.1"/>
    <property type="molecule type" value="Genomic_DNA"/>
</dbReference>
<sequence>MSMEEWIVIGGGQSGLAAAHAVKAVGGRPVVLEAGERPTGSWAGYYDSLTLFSPARYCSLPGLAFGGDPDRYPTRDEVVDYLAGYADHLDVDIRTGHRVEKVVAADGGFEATLADRTLTARRVIAATGGFGAPYRPALPGLDTFTGSVVHAAEYRDPVPYRDKRIVVVGAGNSAVQIAVELARVARVTLASRKPVRFASQRPAGRDLHWWLKVTGVDAAPIGRWLPEQFSTPVLDTGVYRSAFESGHPDRRAMFTNLDATTVTWSDGTREPLDAIILATGYRPGLSYLESTAALDPDGYPQHRAGISTTHRGLGYVGLEWQRTLSSATLRGVGRDARYVVRRLRG</sequence>
<keyword evidence="3" id="KW-1185">Reference proteome</keyword>
<dbReference type="Pfam" id="PF13738">
    <property type="entry name" value="Pyr_redox_3"/>
    <property type="match status" value="1"/>
</dbReference>
<dbReference type="InterPro" id="IPR036188">
    <property type="entry name" value="FAD/NAD-bd_sf"/>
</dbReference>
<dbReference type="Proteomes" id="UP000552097">
    <property type="component" value="Unassembled WGS sequence"/>
</dbReference>
<comment type="caution">
    <text evidence="2">The sequence shown here is derived from an EMBL/GenBank/DDBJ whole genome shotgun (WGS) entry which is preliminary data.</text>
</comment>
<proteinExistence type="predicted"/>
<evidence type="ECO:0000256" key="1">
    <source>
        <dbReference type="ARBA" id="ARBA00023002"/>
    </source>
</evidence>
<name>A0A7W9HNQ6_9PSEU</name>
<dbReference type="PRINTS" id="PR00370">
    <property type="entry name" value="FMOXYGENASE"/>
</dbReference>
<dbReference type="InterPro" id="IPR000960">
    <property type="entry name" value="Flavin_mOase"/>
</dbReference>
<reference evidence="2 3" key="1">
    <citation type="submission" date="2020-08" db="EMBL/GenBank/DDBJ databases">
        <title>Sequencing the genomes of 1000 actinobacteria strains.</title>
        <authorList>
            <person name="Klenk H.-P."/>
        </authorList>
    </citation>
    <scope>NUCLEOTIDE SEQUENCE [LARGE SCALE GENOMIC DNA]</scope>
    <source>
        <strain evidence="2 3">DSM 45486</strain>
    </source>
</reference>